<comment type="caution">
    <text evidence="1">The sequence shown here is derived from an EMBL/GenBank/DDBJ whole genome shotgun (WGS) entry which is preliminary data.</text>
</comment>
<evidence type="ECO:0000313" key="1">
    <source>
        <dbReference type="EMBL" id="KAK7544564.1"/>
    </source>
</evidence>
<dbReference type="EMBL" id="JBBPEH010000001">
    <property type="protein sequence ID" value="KAK7544564.1"/>
    <property type="molecule type" value="Genomic_DNA"/>
</dbReference>
<accession>A0ABR1MB94</accession>
<proteinExistence type="predicted"/>
<reference evidence="1 2" key="1">
    <citation type="submission" date="2024-04" db="EMBL/GenBank/DDBJ databases">
        <title>Phyllosticta paracitricarpa is synonymous to the EU quarantine fungus P. citricarpa based on phylogenomic analyses.</title>
        <authorList>
            <consortium name="Lawrence Berkeley National Laboratory"/>
            <person name="Van ingen-buijs V.A."/>
            <person name="Van westerhoven A.C."/>
            <person name="Haridas S."/>
            <person name="Skiadas P."/>
            <person name="Martin F."/>
            <person name="Groenewald J.Z."/>
            <person name="Crous P.W."/>
            <person name="Seidl M.F."/>
        </authorList>
    </citation>
    <scope>NUCLEOTIDE SEQUENCE [LARGE SCALE GENOMIC DNA]</scope>
    <source>
        <strain evidence="1 2">CPC 17464</strain>
    </source>
</reference>
<dbReference type="RefSeq" id="XP_066659799.1">
    <property type="nucleotide sequence ID" value="XM_066798747.1"/>
</dbReference>
<sequence>MHARILPRTILRPARFAVSPLARRYRTSAKLQTPRVAVTSFRQLHQPIIARRGAQIQSFSSKRTADEVVDDIQELYSTARDEFEIAAEETEGNTVYAADDRAAAREALDKLKEKYEAVVNGTDSSVADEVRRRVGQRIRELDNAVVALEEQATQGD</sequence>
<evidence type="ECO:0000313" key="2">
    <source>
        <dbReference type="Proteomes" id="UP001360953"/>
    </source>
</evidence>
<dbReference type="GeneID" id="92031653"/>
<keyword evidence="2" id="KW-1185">Reference proteome</keyword>
<protein>
    <submittedName>
        <fullName evidence="1">Uncharacterized protein</fullName>
    </submittedName>
</protein>
<dbReference type="Proteomes" id="UP001360953">
    <property type="component" value="Unassembled WGS sequence"/>
</dbReference>
<organism evidence="1 2">
    <name type="scientific">Phyllosticta citribraziliensis</name>
    <dbReference type="NCBI Taxonomy" id="989973"/>
    <lineage>
        <taxon>Eukaryota</taxon>
        <taxon>Fungi</taxon>
        <taxon>Dikarya</taxon>
        <taxon>Ascomycota</taxon>
        <taxon>Pezizomycotina</taxon>
        <taxon>Dothideomycetes</taxon>
        <taxon>Dothideomycetes incertae sedis</taxon>
        <taxon>Botryosphaeriales</taxon>
        <taxon>Phyllostictaceae</taxon>
        <taxon>Phyllosticta</taxon>
    </lineage>
</organism>
<gene>
    <name evidence="1" type="ORF">J3D65DRAFT_610000</name>
</gene>
<name>A0ABR1MB94_9PEZI</name>